<evidence type="ECO:0000313" key="2">
    <source>
        <dbReference type="EMBL" id="THU85771.1"/>
    </source>
</evidence>
<evidence type="ECO:0000256" key="1">
    <source>
        <dbReference type="SAM" id="MobiDB-lite"/>
    </source>
</evidence>
<protein>
    <submittedName>
        <fullName evidence="2">Uncharacterized protein</fullName>
    </submittedName>
</protein>
<reference evidence="2 3" key="1">
    <citation type="journal article" date="2019" name="Nat. Ecol. Evol.">
        <title>Megaphylogeny resolves global patterns of mushroom evolution.</title>
        <authorList>
            <person name="Varga T."/>
            <person name="Krizsan K."/>
            <person name="Foldi C."/>
            <person name="Dima B."/>
            <person name="Sanchez-Garcia M."/>
            <person name="Sanchez-Ramirez S."/>
            <person name="Szollosi G.J."/>
            <person name="Szarkandi J.G."/>
            <person name="Papp V."/>
            <person name="Albert L."/>
            <person name="Andreopoulos W."/>
            <person name="Angelini C."/>
            <person name="Antonin V."/>
            <person name="Barry K.W."/>
            <person name="Bougher N.L."/>
            <person name="Buchanan P."/>
            <person name="Buyck B."/>
            <person name="Bense V."/>
            <person name="Catcheside P."/>
            <person name="Chovatia M."/>
            <person name="Cooper J."/>
            <person name="Damon W."/>
            <person name="Desjardin D."/>
            <person name="Finy P."/>
            <person name="Geml J."/>
            <person name="Haridas S."/>
            <person name="Hughes K."/>
            <person name="Justo A."/>
            <person name="Karasinski D."/>
            <person name="Kautmanova I."/>
            <person name="Kiss B."/>
            <person name="Kocsube S."/>
            <person name="Kotiranta H."/>
            <person name="LaButti K.M."/>
            <person name="Lechner B.E."/>
            <person name="Liimatainen K."/>
            <person name="Lipzen A."/>
            <person name="Lukacs Z."/>
            <person name="Mihaltcheva S."/>
            <person name="Morgado L.N."/>
            <person name="Niskanen T."/>
            <person name="Noordeloos M.E."/>
            <person name="Ohm R.A."/>
            <person name="Ortiz-Santana B."/>
            <person name="Ovrebo C."/>
            <person name="Racz N."/>
            <person name="Riley R."/>
            <person name="Savchenko A."/>
            <person name="Shiryaev A."/>
            <person name="Soop K."/>
            <person name="Spirin V."/>
            <person name="Szebenyi C."/>
            <person name="Tomsovsky M."/>
            <person name="Tulloss R.E."/>
            <person name="Uehling J."/>
            <person name="Grigoriev I.V."/>
            <person name="Vagvolgyi C."/>
            <person name="Papp T."/>
            <person name="Martin F.M."/>
            <person name="Miettinen O."/>
            <person name="Hibbett D.S."/>
            <person name="Nagy L.G."/>
        </authorList>
    </citation>
    <scope>NUCLEOTIDE SEQUENCE [LARGE SCALE GENOMIC DNA]</scope>
    <source>
        <strain evidence="2 3">CBS 962.96</strain>
    </source>
</reference>
<feature type="compositionally biased region" description="Acidic residues" evidence="1">
    <location>
        <begin position="241"/>
        <end position="255"/>
    </location>
</feature>
<sequence>MSKPEYKERVAEIYESRWKKADLDPKYQLWFHTQVAKEVFKGESAELRERIETEAKREHEKDLAAYKQLMNGDKIAITKLEEFGDLAKEIARENLVKYVGPLLDALSVLTGMPLTMIRGIPPRVGGEPDEFTCLVTGTTVGPNPKKWELWNREEFTKNVIGNFLKFLIHTSEDVHPDAASSIPKASAKTAETLRDVPFQLDTSALFKMDNDKGEHEDDGEGGKVSMMLKTQAKARRKVDTAEDDSVDPEGDQEENEGNKPEDQPEAQPRPCPCPRFSTPVLS</sequence>
<gene>
    <name evidence="2" type="ORF">K435DRAFT_868970</name>
</gene>
<dbReference type="EMBL" id="ML179531">
    <property type="protein sequence ID" value="THU85771.1"/>
    <property type="molecule type" value="Genomic_DNA"/>
</dbReference>
<organism evidence="2 3">
    <name type="scientific">Dendrothele bispora (strain CBS 962.96)</name>
    <dbReference type="NCBI Taxonomy" id="1314807"/>
    <lineage>
        <taxon>Eukaryota</taxon>
        <taxon>Fungi</taxon>
        <taxon>Dikarya</taxon>
        <taxon>Basidiomycota</taxon>
        <taxon>Agaricomycotina</taxon>
        <taxon>Agaricomycetes</taxon>
        <taxon>Agaricomycetidae</taxon>
        <taxon>Agaricales</taxon>
        <taxon>Agaricales incertae sedis</taxon>
        <taxon>Dendrothele</taxon>
    </lineage>
</organism>
<accession>A0A4S8LAX3</accession>
<feature type="region of interest" description="Disordered" evidence="1">
    <location>
        <begin position="207"/>
        <end position="282"/>
    </location>
</feature>
<name>A0A4S8LAX3_DENBC</name>
<proteinExistence type="predicted"/>
<dbReference type="Proteomes" id="UP000297245">
    <property type="component" value="Unassembled WGS sequence"/>
</dbReference>
<evidence type="ECO:0000313" key="3">
    <source>
        <dbReference type="Proteomes" id="UP000297245"/>
    </source>
</evidence>
<dbReference type="OrthoDB" id="3010839at2759"/>
<keyword evidence="3" id="KW-1185">Reference proteome</keyword>
<dbReference type="AlphaFoldDB" id="A0A4S8LAX3"/>